<evidence type="ECO:0000313" key="2">
    <source>
        <dbReference type="EMBL" id="PTB77722.1"/>
    </source>
</evidence>
<gene>
    <name evidence="2" type="ORF">M440DRAFT_1222221</name>
</gene>
<protein>
    <submittedName>
        <fullName evidence="2">Uncharacterized protein</fullName>
    </submittedName>
</protein>
<feature type="region of interest" description="Disordered" evidence="1">
    <location>
        <begin position="14"/>
        <end position="79"/>
    </location>
</feature>
<proteinExistence type="predicted"/>
<accession>A0A2T4C886</accession>
<organism evidence="2 3">
    <name type="scientific">Trichoderma longibrachiatum ATCC 18648</name>
    <dbReference type="NCBI Taxonomy" id="983965"/>
    <lineage>
        <taxon>Eukaryota</taxon>
        <taxon>Fungi</taxon>
        <taxon>Dikarya</taxon>
        <taxon>Ascomycota</taxon>
        <taxon>Pezizomycotina</taxon>
        <taxon>Sordariomycetes</taxon>
        <taxon>Hypocreomycetidae</taxon>
        <taxon>Hypocreales</taxon>
        <taxon>Hypocreaceae</taxon>
        <taxon>Trichoderma</taxon>
    </lineage>
</organism>
<dbReference type="EMBL" id="KZ679130">
    <property type="protein sequence ID" value="PTB77722.1"/>
    <property type="molecule type" value="Genomic_DNA"/>
</dbReference>
<evidence type="ECO:0000256" key="1">
    <source>
        <dbReference type="SAM" id="MobiDB-lite"/>
    </source>
</evidence>
<evidence type="ECO:0000313" key="3">
    <source>
        <dbReference type="Proteomes" id="UP000240760"/>
    </source>
</evidence>
<dbReference type="AlphaFoldDB" id="A0A2T4C886"/>
<dbReference type="Proteomes" id="UP000240760">
    <property type="component" value="Unassembled WGS sequence"/>
</dbReference>
<keyword evidence="3" id="KW-1185">Reference proteome</keyword>
<sequence>MTFSARQSCMCGSCVIPLPRLGPPNRSKGKSSQGTASFPLADAQSDLAYSGSSDSAGYPDPASVPIRPQRSLPPAFRPSGAEMAYLTKASSRSCRTCQTSQTPSISSRGLSGTVCSVEQNDVNSIDWPSSIPGPD</sequence>
<name>A0A2T4C886_TRILO</name>
<reference evidence="2 3" key="1">
    <citation type="submission" date="2016-07" db="EMBL/GenBank/DDBJ databases">
        <title>Multiple horizontal gene transfer events from other fungi enriched the ability of initially mycotrophic Trichoderma (Ascomycota) to feed on dead plant biomass.</title>
        <authorList>
            <consortium name="DOE Joint Genome Institute"/>
            <person name="Aerts A."/>
            <person name="Atanasova L."/>
            <person name="Chenthamara K."/>
            <person name="Zhang J."/>
            <person name="Grujic M."/>
            <person name="Henrissat B."/>
            <person name="Kuo A."/>
            <person name="Salamov A."/>
            <person name="Lipzen A."/>
            <person name="Labutti K."/>
            <person name="Barry K."/>
            <person name="Miao Y."/>
            <person name="Rahimi M.J."/>
            <person name="Shen Q."/>
            <person name="Grigoriev I.V."/>
            <person name="Kubicek C.P."/>
            <person name="Druzhinina I.S."/>
        </authorList>
    </citation>
    <scope>NUCLEOTIDE SEQUENCE [LARGE SCALE GENOMIC DNA]</scope>
    <source>
        <strain evidence="2 3">ATCC 18648</strain>
    </source>
</reference>